<feature type="region of interest" description="Disordered" evidence="6">
    <location>
        <begin position="593"/>
        <end position="627"/>
    </location>
</feature>
<feature type="transmembrane region" description="Helical" evidence="7">
    <location>
        <begin position="504"/>
        <end position="521"/>
    </location>
</feature>
<evidence type="ECO:0000256" key="5">
    <source>
        <dbReference type="ARBA" id="ARBA00023136"/>
    </source>
</evidence>
<dbReference type="InterPro" id="IPR051584">
    <property type="entry name" value="GPCR-associated_LMBR1"/>
</dbReference>
<feature type="transmembrane region" description="Helical" evidence="7">
    <location>
        <begin position="12"/>
        <end position="32"/>
    </location>
</feature>
<accession>A0A8K0T6Z0</accession>
<reference evidence="8" key="1">
    <citation type="journal article" date="2021" name="Nat. Commun.">
        <title>Genetic determinants of endophytism in the Arabidopsis root mycobiome.</title>
        <authorList>
            <person name="Mesny F."/>
            <person name="Miyauchi S."/>
            <person name="Thiergart T."/>
            <person name="Pickel B."/>
            <person name="Atanasova L."/>
            <person name="Karlsson M."/>
            <person name="Huettel B."/>
            <person name="Barry K.W."/>
            <person name="Haridas S."/>
            <person name="Chen C."/>
            <person name="Bauer D."/>
            <person name="Andreopoulos W."/>
            <person name="Pangilinan J."/>
            <person name="LaButti K."/>
            <person name="Riley R."/>
            <person name="Lipzen A."/>
            <person name="Clum A."/>
            <person name="Drula E."/>
            <person name="Henrissat B."/>
            <person name="Kohler A."/>
            <person name="Grigoriev I.V."/>
            <person name="Martin F.M."/>
            <person name="Hacquard S."/>
        </authorList>
    </citation>
    <scope>NUCLEOTIDE SEQUENCE</scope>
    <source>
        <strain evidence="8">MPI-CAGE-CH-0235</strain>
    </source>
</reference>
<evidence type="ECO:0000313" key="8">
    <source>
        <dbReference type="EMBL" id="KAH7328507.1"/>
    </source>
</evidence>
<keyword evidence="4 7" id="KW-1133">Transmembrane helix</keyword>
<feature type="transmembrane region" description="Helical" evidence="7">
    <location>
        <begin position="452"/>
        <end position="471"/>
    </location>
</feature>
<dbReference type="PANTHER" id="PTHR21355:SF0">
    <property type="entry name" value="G-PROTEIN COUPLED RECEPTOR-ASSOCIATED PROTEIN LMBRD2"/>
    <property type="match status" value="1"/>
</dbReference>
<dbReference type="InterPro" id="IPR006876">
    <property type="entry name" value="LMBR1-like_membr_prot"/>
</dbReference>
<evidence type="ECO:0000256" key="7">
    <source>
        <dbReference type="SAM" id="Phobius"/>
    </source>
</evidence>
<dbReference type="PANTHER" id="PTHR21355">
    <property type="entry name" value="G-PROTEIN COUPLED RECEPTOR-ASSOCIATED PROTEIN LMBRD2"/>
    <property type="match status" value="1"/>
</dbReference>
<sequence length="701" mass="78793">MIETTSASSSAGSITFSVLALLVISLTVLLILRYYLPLRTTPGFYLVPIFFALWLPSIVVLLVPIDLASSAKTDDEVTRGIWLPERLILVSWRISYWLTFALTWFILPILAEYSDAGYRDPQDKLKYSLRENAQFHAMVIGVSIVGFIYVTIAYSFDLTYLKSVIMALAYCWGLFLAIYLMGHGLVSIPRQLMRDSSVSGRLRRLQKKAPKVYERMEDSLTNLEEVEAQVAELSRRKVGSALDFQDWIEELQEMANIPEVHPRLAIRDPGVSSHNIPSVITEKFLADLTRKLVRTRHTRSRYVDEWNRLVQEAARTQAILDSAASKKLDFGAVSPHAGWWDRTQVLNPYTRYLVYYHILPYIQLSLGALLAAASACIVWSEMVKFALPQLSIIKFTVVHHWVQDKAQVGFAGQVISAFWICYMCGAALISMTEVKVWRGRALVKRNTAHESAFWYAMQVAKLTVPLSYNFMTMLSSQVFTKTIFYKFLGQLIDFTPLGKYFDNLFPILVLFPVIATLFGLYGKVKRLFVGMDIIEDEEDNSAGYGTGNWREGRDLIDRELGGNSLLRRREEAIARLNASGNLSGRAAPVLSIPAARGSSNSPARSPIRPSAHTRRAGQSSRAALDEPVEDENFLQLLGHRMKNTVDAFETPKWIQDIGQGIKKPKWMAGNEDPAPAGSSTGGTNSSDFRRWFGGGDGQVRL</sequence>
<evidence type="ECO:0000256" key="4">
    <source>
        <dbReference type="ARBA" id="ARBA00022989"/>
    </source>
</evidence>
<dbReference type="AlphaFoldDB" id="A0A8K0T6Z0"/>
<feature type="compositionally biased region" description="Polar residues" evidence="6">
    <location>
        <begin position="677"/>
        <end position="686"/>
    </location>
</feature>
<feature type="transmembrane region" description="Helical" evidence="7">
    <location>
        <begin position="358"/>
        <end position="380"/>
    </location>
</feature>
<evidence type="ECO:0000313" key="9">
    <source>
        <dbReference type="Proteomes" id="UP000813444"/>
    </source>
</evidence>
<evidence type="ECO:0000256" key="1">
    <source>
        <dbReference type="ARBA" id="ARBA00004141"/>
    </source>
</evidence>
<gene>
    <name evidence="8" type="ORF">B0I35DRAFT_473208</name>
</gene>
<evidence type="ECO:0000256" key="3">
    <source>
        <dbReference type="ARBA" id="ARBA00022692"/>
    </source>
</evidence>
<feature type="transmembrane region" description="Helical" evidence="7">
    <location>
        <begin position="160"/>
        <end position="186"/>
    </location>
</feature>
<name>A0A8K0T6Z0_9HYPO</name>
<dbReference type="Proteomes" id="UP000813444">
    <property type="component" value="Unassembled WGS sequence"/>
</dbReference>
<feature type="transmembrane region" description="Helical" evidence="7">
    <location>
        <begin position="135"/>
        <end position="154"/>
    </location>
</feature>
<feature type="transmembrane region" description="Helical" evidence="7">
    <location>
        <begin position="44"/>
        <end position="65"/>
    </location>
</feature>
<dbReference type="OrthoDB" id="203099at2759"/>
<proteinExistence type="inferred from homology"/>
<keyword evidence="3 7" id="KW-0812">Transmembrane</keyword>
<feature type="compositionally biased region" description="Gly residues" evidence="6">
    <location>
        <begin position="692"/>
        <end position="701"/>
    </location>
</feature>
<feature type="transmembrane region" description="Helical" evidence="7">
    <location>
        <begin position="410"/>
        <end position="431"/>
    </location>
</feature>
<dbReference type="EMBL" id="JAGPNK010000001">
    <property type="protein sequence ID" value="KAH7328507.1"/>
    <property type="molecule type" value="Genomic_DNA"/>
</dbReference>
<comment type="subcellular location">
    <subcellularLocation>
        <location evidence="1">Membrane</location>
        <topology evidence="1">Multi-pass membrane protein</topology>
    </subcellularLocation>
</comment>
<keyword evidence="9" id="KW-1185">Reference proteome</keyword>
<feature type="transmembrane region" description="Helical" evidence="7">
    <location>
        <begin position="94"/>
        <end position="114"/>
    </location>
</feature>
<protein>
    <submittedName>
        <fullName evidence="8">LMBR1-like membrane protein-domain-containing protein</fullName>
    </submittedName>
</protein>
<evidence type="ECO:0000256" key="6">
    <source>
        <dbReference type="SAM" id="MobiDB-lite"/>
    </source>
</evidence>
<organism evidence="8 9">
    <name type="scientific">Stachybotrys elegans</name>
    <dbReference type="NCBI Taxonomy" id="80388"/>
    <lineage>
        <taxon>Eukaryota</taxon>
        <taxon>Fungi</taxon>
        <taxon>Dikarya</taxon>
        <taxon>Ascomycota</taxon>
        <taxon>Pezizomycotina</taxon>
        <taxon>Sordariomycetes</taxon>
        <taxon>Hypocreomycetidae</taxon>
        <taxon>Hypocreales</taxon>
        <taxon>Stachybotryaceae</taxon>
        <taxon>Stachybotrys</taxon>
    </lineage>
</organism>
<comment type="caution">
    <text evidence="8">The sequence shown here is derived from an EMBL/GenBank/DDBJ whole genome shotgun (WGS) entry which is preliminary data.</text>
</comment>
<comment type="similarity">
    <text evidence="2">Belongs to the LIMR family.</text>
</comment>
<dbReference type="GO" id="GO:0016020">
    <property type="term" value="C:membrane"/>
    <property type="evidence" value="ECO:0007669"/>
    <property type="project" value="UniProtKB-SubCell"/>
</dbReference>
<feature type="region of interest" description="Disordered" evidence="6">
    <location>
        <begin position="664"/>
        <end position="701"/>
    </location>
</feature>
<keyword evidence="5 7" id="KW-0472">Membrane</keyword>
<dbReference type="Pfam" id="PF04791">
    <property type="entry name" value="LMBR1"/>
    <property type="match status" value="1"/>
</dbReference>
<evidence type="ECO:0000256" key="2">
    <source>
        <dbReference type="ARBA" id="ARBA00010487"/>
    </source>
</evidence>